<dbReference type="InterPro" id="IPR043047">
    <property type="entry name" value="Hri1_N_sf"/>
</dbReference>
<feature type="non-terminal residue" evidence="2">
    <location>
        <position position="201"/>
    </location>
</feature>
<dbReference type="Proteomes" id="UP000007431">
    <property type="component" value="Unassembled WGS sequence"/>
</dbReference>
<sequence length="201" mass="22493">MPGFLSFRESIRWLPDEASEPTVTVVLSGKETGAFVDVRFLKNSTYILDWAFAGFRHADGPNRARFEHLIDSRTLDPSSVSDSGTTTSLPGGRSLERGAMVNPATGTVTEFEEIWQEEEAPGAIIVRRRDGGVWKAYVGRWQLEVGRDERGCWAWQARQAEGGQWEILRRTENAPAAEVLPFGHAKLVEWAGEDWEILESS</sequence>
<accession>D8QFN8</accession>
<dbReference type="Gene3D" id="2.40.128.320">
    <property type="entry name" value="Protein HRI1, N-terminal domain"/>
    <property type="match status" value="1"/>
</dbReference>
<dbReference type="OMA" id="WASETPF"/>
<dbReference type="GeneID" id="9591834"/>
<dbReference type="OrthoDB" id="4045395at2759"/>
<dbReference type="eggNOG" id="ENOG502S8D9">
    <property type="taxonomic scope" value="Eukaryota"/>
</dbReference>
<proteinExistence type="predicted"/>
<keyword evidence="3" id="KW-1185">Reference proteome</keyword>
<organism evidence="3">
    <name type="scientific">Schizophyllum commune (strain H4-8 / FGSC 9210)</name>
    <name type="common">Split gill fungus</name>
    <dbReference type="NCBI Taxonomy" id="578458"/>
    <lineage>
        <taxon>Eukaryota</taxon>
        <taxon>Fungi</taxon>
        <taxon>Dikarya</taxon>
        <taxon>Basidiomycota</taxon>
        <taxon>Agaricomycotina</taxon>
        <taxon>Agaricomycetes</taxon>
        <taxon>Agaricomycetidae</taxon>
        <taxon>Agaricales</taxon>
        <taxon>Schizophyllaceae</taxon>
        <taxon>Schizophyllum</taxon>
    </lineage>
</organism>
<feature type="compositionally biased region" description="Polar residues" evidence="1">
    <location>
        <begin position="76"/>
        <end position="89"/>
    </location>
</feature>
<dbReference type="RefSeq" id="XP_003028063.1">
    <property type="nucleotide sequence ID" value="XM_003028017.1"/>
</dbReference>
<dbReference type="InParanoid" id="D8QFN8"/>
<protein>
    <recommendedName>
        <fullName evidence="4">Protein HRI1</fullName>
    </recommendedName>
</protein>
<dbReference type="Pfam" id="PF16815">
    <property type="entry name" value="HRI1"/>
    <property type="match status" value="1"/>
</dbReference>
<dbReference type="EMBL" id="GL377311">
    <property type="protein sequence ID" value="EFI93160.1"/>
    <property type="molecule type" value="Genomic_DNA"/>
</dbReference>
<feature type="region of interest" description="Disordered" evidence="1">
    <location>
        <begin position="76"/>
        <end position="99"/>
    </location>
</feature>
<reference evidence="2 3" key="1">
    <citation type="journal article" date="2010" name="Nat. Biotechnol.">
        <title>Genome sequence of the model mushroom Schizophyllum commune.</title>
        <authorList>
            <person name="Ohm R.A."/>
            <person name="de Jong J.F."/>
            <person name="Lugones L.G."/>
            <person name="Aerts A."/>
            <person name="Kothe E."/>
            <person name="Stajich J.E."/>
            <person name="de Vries R.P."/>
            <person name="Record E."/>
            <person name="Levasseur A."/>
            <person name="Baker S.E."/>
            <person name="Bartholomew K.A."/>
            <person name="Coutinho P.M."/>
            <person name="Erdmann S."/>
            <person name="Fowler T.J."/>
            <person name="Gathman A.C."/>
            <person name="Lombard V."/>
            <person name="Henrissat B."/>
            <person name="Knabe N."/>
            <person name="Kuees U."/>
            <person name="Lilly W.W."/>
            <person name="Lindquist E."/>
            <person name="Lucas S."/>
            <person name="Magnuson J.K."/>
            <person name="Piumi F."/>
            <person name="Raudaskoski M."/>
            <person name="Salamov A."/>
            <person name="Schmutz J."/>
            <person name="Schwarze F.W.M.R."/>
            <person name="vanKuyk P.A."/>
            <person name="Horton J.S."/>
            <person name="Grigoriev I.V."/>
            <person name="Woesten H.A.B."/>
        </authorList>
    </citation>
    <scope>NUCLEOTIDE SEQUENCE [LARGE SCALE GENOMIC DNA]</scope>
    <source>
        <strain evidence="3">H4-8 / FGSC 9210</strain>
    </source>
</reference>
<evidence type="ECO:0000313" key="3">
    <source>
        <dbReference type="Proteomes" id="UP000007431"/>
    </source>
</evidence>
<evidence type="ECO:0000313" key="2">
    <source>
        <dbReference type="EMBL" id="EFI93160.1"/>
    </source>
</evidence>
<evidence type="ECO:0000256" key="1">
    <source>
        <dbReference type="SAM" id="MobiDB-lite"/>
    </source>
</evidence>
<dbReference type="AlphaFoldDB" id="D8QFN8"/>
<name>D8QFN8_SCHCM</name>
<dbReference type="VEuPathDB" id="FungiDB:SCHCODRAFT_02638808"/>
<evidence type="ECO:0008006" key="4">
    <source>
        <dbReference type="Google" id="ProtNLM"/>
    </source>
</evidence>
<dbReference type="HOGENOM" id="CLU_060351_0_1_1"/>
<dbReference type="KEGG" id="scm:SCHCO_02638808"/>
<dbReference type="InterPro" id="IPR031818">
    <property type="entry name" value="Hri1"/>
</dbReference>
<gene>
    <name evidence="2" type="ORF">SCHCODRAFT_112674</name>
</gene>